<dbReference type="EMBL" id="CP049811">
    <property type="protein sequence ID" value="QIK39660.1"/>
    <property type="molecule type" value="Genomic_DNA"/>
</dbReference>
<evidence type="ECO:0000313" key="3">
    <source>
        <dbReference type="EMBL" id="QIK39660.1"/>
    </source>
</evidence>
<dbReference type="Proteomes" id="UP000500791">
    <property type="component" value="Chromosome"/>
</dbReference>
<dbReference type="Gene3D" id="3.40.1740.10">
    <property type="entry name" value="VC0467-like"/>
    <property type="match status" value="1"/>
</dbReference>
<dbReference type="PANTHER" id="PTHR30327:SF1">
    <property type="entry name" value="UPF0301 PROTEIN YQGE"/>
    <property type="match status" value="1"/>
</dbReference>
<dbReference type="SUPFAM" id="SSF143456">
    <property type="entry name" value="VC0467-like"/>
    <property type="match status" value="1"/>
</dbReference>
<name>A0A6G7VIE2_9RHOB</name>
<dbReference type="HAMAP" id="MF_00758">
    <property type="entry name" value="UPF0301"/>
    <property type="match status" value="1"/>
</dbReference>
<reference evidence="3 4" key="1">
    <citation type="submission" date="2020-03" db="EMBL/GenBank/DDBJ databases">
        <title>Complete genome sequence of Monaibacterium sp. ALG8 with diverse plasmids.</title>
        <authorList>
            <person name="Sun C."/>
        </authorList>
    </citation>
    <scope>NUCLEOTIDE SEQUENCE [LARGE SCALE GENOMIC DNA]</scope>
    <source>
        <strain evidence="3 4">ALG8</strain>
    </source>
</reference>
<protein>
    <recommendedName>
        <fullName evidence="2">UPF0301 protein G8E03_02090</fullName>
    </recommendedName>
</protein>
<dbReference type="AlphaFoldDB" id="A0A6G7VIE2"/>
<dbReference type="InterPro" id="IPR003774">
    <property type="entry name" value="AlgH-like"/>
</dbReference>
<dbReference type="PANTHER" id="PTHR30327">
    <property type="entry name" value="UNCHARACTERIZED PROTEIN YQGE"/>
    <property type="match status" value="1"/>
</dbReference>
<dbReference type="GO" id="GO:0005829">
    <property type="term" value="C:cytosol"/>
    <property type="evidence" value="ECO:0007669"/>
    <property type="project" value="TreeGrafter"/>
</dbReference>
<sequence length="192" mass="20364">MNDTDKASPFFDGTLLVASPGMVDPRFAGAVIFLCTHSDRGAMGLVINKPAAGVAFEDLAEQMDVEPAPSVPEIPVMIGGPVERSRGFVLHSPDYALDCNTLNVNDWCSMTGHFAVLRELMGGAGPEQAVLALGYSNWGPGQLESELRDSSWLMVDASPKLVFETAPDDVWEKCLSAIGIDPAMLHSVAGSA</sequence>
<organism evidence="3 4">
    <name type="scientific">Pontivivens nitratireducens</name>
    <dbReference type="NCBI Taxonomy" id="2758038"/>
    <lineage>
        <taxon>Bacteria</taxon>
        <taxon>Pseudomonadati</taxon>
        <taxon>Pseudomonadota</taxon>
        <taxon>Alphaproteobacteria</taxon>
        <taxon>Rhodobacterales</taxon>
        <taxon>Paracoccaceae</taxon>
        <taxon>Pontivivens</taxon>
    </lineage>
</organism>
<evidence type="ECO:0000313" key="4">
    <source>
        <dbReference type="Proteomes" id="UP000500791"/>
    </source>
</evidence>
<keyword evidence="4" id="KW-1185">Reference proteome</keyword>
<evidence type="ECO:0000256" key="2">
    <source>
        <dbReference type="HAMAP-Rule" id="MF_00758"/>
    </source>
</evidence>
<evidence type="ECO:0000256" key="1">
    <source>
        <dbReference type="ARBA" id="ARBA00009600"/>
    </source>
</evidence>
<comment type="similarity">
    <text evidence="1 2">Belongs to the UPF0301 (AlgH) family.</text>
</comment>
<gene>
    <name evidence="3" type="ORF">G8E03_02090</name>
</gene>
<dbReference type="Pfam" id="PF02622">
    <property type="entry name" value="DUF179"/>
    <property type="match status" value="1"/>
</dbReference>
<accession>A0A6G7VIE2</accession>
<proteinExistence type="inferred from homology"/>
<dbReference type="KEGG" id="mon:G8E03_02090"/>
<dbReference type="RefSeq" id="WP_166188115.1">
    <property type="nucleotide sequence ID" value="NZ_CP049811.1"/>
</dbReference>